<dbReference type="Proteomes" id="UP000191672">
    <property type="component" value="Unassembled WGS sequence"/>
</dbReference>
<dbReference type="AlphaFoldDB" id="A0A1V6Q7Q1"/>
<evidence type="ECO:0000313" key="1">
    <source>
        <dbReference type="EMBL" id="OQD85245.1"/>
    </source>
</evidence>
<organism evidence="1 2">
    <name type="scientific">Penicillium antarcticum</name>
    <dbReference type="NCBI Taxonomy" id="416450"/>
    <lineage>
        <taxon>Eukaryota</taxon>
        <taxon>Fungi</taxon>
        <taxon>Dikarya</taxon>
        <taxon>Ascomycota</taxon>
        <taxon>Pezizomycotina</taxon>
        <taxon>Eurotiomycetes</taxon>
        <taxon>Eurotiomycetidae</taxon>
        <taxon>Eurotiales</taxon>
        <taxon>Aspergillaceae</taxon>
        <taxon>Penicillium</taxon>
    </lineage>
</organism>
<dbReference type="STRING" id="416450.A0A1V6Q7Q1"/>
<reference evidence="2" key="1">
    <citation type="journal article" date="2017" name="Nat. Microbiol.">
        <title>Global analysis of biosynthetic gene clusters reveals vast potential of secondary metabolite production in Penicillium species.</title>
        <authorList>
            <person name="Nielsen J.C."/>
            <person name="Grijseels S."/>
            <person name="Prigent S."/>
            <person name="Ji B."/>
            <person name="Dainat J."/>
            <person name="Nielsen K.F."/>
            <person name="Frisvad J.C."/>
            <person name="Workman M."/>
            <person name="Nielsen J."/>
        </authorList>
    </citation>
    <scope>NUCLEOTIDE SEQUENCE [LARGE SCALE GENOMIC DNA]</scope>
    <source>
        <strain evidence="2">IBT 31811</strain>
    </source>
</reference>
<accession>A0A1V6Q7Q1</accession>
<dbReference type="Gene3D" id="1.10.510.10">
    <property type="entry name" value="Transferase(Phosphotransferase) domain 1"/>
    <property type="match status" value="1"/>
</dbReference>
<gene>
    <name evidence="1" type="ORF">PENANT_c010G01178</name>
</gene>
<protein>
    <recommendedName>
        <fullName evidence="3">Protein kinase domain-containing protein</fullName>
    </recommendedName>
</protein>
<comment type="caution">
    <text evidence="1">The sequence shown here is derived from an EMBL/GenBank/DDBJ whole genome shotgun (WGS) entry which is preliminary data.</text>
</comment>
<dbReference type="EMBL" id="MDYN01000010">
    <property type="protein sequence ID" value="OQD85245.1"/>
    <property type="molecule type" value="Genomic_DNA"/>
</dbReference>
<proteinExistence type="predicted"/>
<name>A0A1V6Q7Q1_9EURO</name>
<evidence type="ECO:0000313" key="2">
    <source>
        <dbReference type="Proteomes" id="UP000191672"/>
    </source>
</evidence>
<evidence type="ECO:0008006" key="3">
    <source>
        <dbReference type="Google" id="ProtNLM"/>
    </source>
</evidence>
<keyword evidence="2" id="KW-1185">Reference proteome</keyword>
<sequence length="199" mass="22788">MFIKLKELDKQLNNELEIYNRTSESRRITMAASLSEHYTIQLMLMAPMLNIDVSYILLYLKVLRLPTSRPDPEASSSSPGSRARASVLGIGLSAYMFDVGSDSIFKDIEKQKVEYQIPRKEVDVAAQGKDSHRFFSDQGVFCTGMPVQDLVPLEEREDSSRGRKEKDVFAPIRSMLQWDLSKRSTAKELAEDEWLKQYL</sequence>